<feature type="compositionally biased region" description="Low complexity" evidence="1">
    <location>
        <begin position="106"/>
        <end position="120"/>
    </location>
</feature>
<accession>A0ABR3VHL6</accession>
<feature type="compositionally biased region" description="Low complexity" evidence="1">
    <location>
        <begin position="162"/>
        <end position="177"/>
    </location>
</feature>
<name>A0ABR3VHL6_HUMIN</name>
<feature type="region of interest" description="Disordered" evidence="1">
    <location>
        <begin position="89"/>
        <end position="271"/>
    </location>
</feature>
<feature type="region of interest" description="Disordered" evidence="1">
    <location>
        <begin position="290"/>
        <end position="319"/>
    </location>
</feature>
<evidence type="ECO:0000313" key="3">
    <source>
        <dbReference type="Proteomes" id="UP001583172"/>
    </source>
</evidence>
<dbReference type="Proteomes" id="UP001583172">
    <property type="component" value="Unassembled WGS sequence"/>
</dbReference>
<feature type="compositionally biased region" description="Low complexity" evidence="1">
    <location>
        <begin position="12"/>
        <end position="39"/>
    </location>
</feature>
<feature type="region of interest" description="Disordered" evidence="1">
    <location>
        <begin position="346"/>
        <end position="386"/>
    </location>
</feature>
<feature type="compositionally biased region" description="Low complexity" evidence="1">
    <location>
        <begin position="1130"/>
        <end position="1152"/>
    </location>
</feature>
<feature type="region of interest" description="Disordered" evidence="1">
    <location>
        <begin position="1088"/>
        <end position="1152"/>
    </location>
</feature>
<protein>
    <recommendedName>
        <fullName evidence="4">DUF1765-domain-containing protein</fullName>
    </recommendedName>
</protein>
<sequence>MSGSRAAVASWAFDSSTSSPLSFPASRSAPDLLYAQPASAPLPAPPQTAASARDAPGSFKSLPPLPGLAAFDIPTFDLVSEFEKSFGLSTTTTTIPGPVEDVPSRTTIPTTTTTATTPIPQAGCPKEDEPTHEHALPPRTPARVTASPSGHARTRNGSMVDSPLSWLSASSRSTTTSVQPDLDNRPKRLVKQHVADLTDAPSPTSGKPADRSRPVDSLTGFAKRSWMSKSRSPSPPGKPAKTRVWTLKSSEKSSRAKAPGSSDSESPSSARGALNRASLYLSRIAQRPQNVFSRSASPSPLKTSSLEENAAVSNDSECSTSISPAVVAKNASYNSVSSATSRASSYQGAASVDSDLDTTDTATASSASENTSSSTVDTTITMPHPTSRDPLWATYRTLDLEFTDFAAKGSTAGRMLAVRSVLLPFLRSTAYHPSNSNLAILAPEDVDRRATILNRWWIGLLAMLAGAGPRLPPGLVQGVAALGVAFPTLQPVAGVDRPTLLEAATLIMTRPEWRACTSQFRPLAERCPDERVRPRSGTQSTVDTYDTDSLLLAESAEHHVRTMFVTNLTTQMALVVDKLSVRHAPVSLVNWSGRACAYAFFFVPGVADVLVRLWGLSADLLRRVADEFGLPRRSRGESDDIVALFPTHLHKLGWSSVKSLGDKLRIATKLPLMLAKIHWHGPWVSRWHGGDTDLVFIFCKYFYILAQDFMPDGLPLVEKARAPAFVLVHAQLLSILDSTIHRQASLDAMLGPPLPDGSYGDAALTAPQLPSNLLKGMDENRLILLLKDVLAEDSYGITDDIRHTFAEAIVAIAKAATKRTPRFEHASCFMLCDFLEEALVALDAFQHSVSSGLARPVDYIDWPFWFDVGKMIMDSNNTMSEIRILSFFFSVWDIIVADPVRKEALCLDWLLSEAVFARFFNHWCPMVRAYYMRLLCWRICRDSGSANEMDTKIFLVVSQRLKTVWSHYLWLKQDAEAKGRMLPSTAPVLPAPGKRFLILRTDVPPAPPAMKLGFDSMSSAFQGLDAPFEYHSPAAAGNAESLSDDGDKVDGNGLSFKKRLSLLGKVLPFSSSNETPASSDLKRWEQELEQARRETAQARLSKSSSTKPPSPSARHLLGPPPPPKDTVKRPSPSSSVGSSSDSFSSSTSSSTTGFDGPSYIFRFILSWQIGPGGLPMPFAPMRDRILTRPRLPGPAQARVSARLAGLASATGSPEPNGIPLFRSDSPPPIAPGLPPDTRRVSGLLQTGLISEARNARPLSVKEDGLRRPAPAKDADRRMSFSGAGSERCMSLSGVRGERTMPFPSAGGERCMSLSGVRGEPPLLRGGWQGQEGGAGDIRHSLDLHSPTVAARDRSFDVSRGAGSTPLFMPAPMRTTASPPPFSPPPPTVRAERPTGVYAQGAVYAGRALAEWSMVVSECNGFVDRRRDEGVLGLSEVEVPTLGVEGLGVRARG</sequence>
<evidence type="ECO:0000313" key="2">
    <source>
        <dbReference type="EMBL" id="KAL1841279.1"/>
    </source>
</evidence>
<feature type="region of interest" description="Disordered" evidence="1">
    <location>
        <begin position="1"/>
        <end position="64"/>
    </location>
</feature>
<dbReference type="PANTHER" id="PTHR37988:SF1">
    <property type="entry name" value="UPF0592 MEMBRANE PROTEIN C7D4.03C"/>
    <property type="match status" value="1"/>
</dbReference>
<dbReference type="InterPro" id="IPR013887">
    <property type="entry name" value="UPF0592"/>
</dbReference>
<feature type="region of interest" description="Disordered" evidence="1">
    <location>
        <begin position="1261"/>
        <end position="1287"/>
    </location>
</feature>
<feature type="compositionally biased region" description="Basic and acidic residues" evidence="1">
    <location>
        <begin position="1261"/>
        <end position="1278"/>
    </location>
</feature>
<reference evidence="2 3" key="1">
    <citation type="journal article" date="2024" name="Commun. Biol.">
        <title>Comparative genomic analysis of thermophilic fungi reveals convergent evolutionary adaptations and gene losses.</title>
        <authorList>
            <person name="Steindorff A.S."/>
            <person name="Aguilar-Pontes M.V."/>
            <person name="Robinson A.J."/>
            <person name="Andreopoulos B."/>
            <person name="LaButti K."/>
            <person name="Kuo A."/>
            <person name="Mondo S."/>
            <person name="Riley R."/>
            <person name="Otillar R."/>
            <person name="Haridas S."/>
            <person name="Lipzen A."/>
            <person name="Grimwood J."/>
            <person name="Schmutz J."/>
            <person name="Clum A."/>
            <person name="Reid I.D."/>
            <person name="Moisan M.C."/>
            <person name="Butler G."/>
            <person name="Nguyen T.T.M."/>
            <person name="Dewar K."/>
            <person name="Conant G."/>
            <person name="Drula E."/>
            <person name="Henrissat B."/>
            <person name="Hansel C."/>
            <person name="Singer S."/>
            <person name="Hutchinson M.I."/>
            <person name="de Vries R.P."/>
            <person name="Natvig D.O."/>
            <person name="Powell A.J."/>
            <person name="Tsang A."/>
            <person name="Grigoriev I.V."/>
        </authorList>
    </citation>
    <scope>NUCLEOTIDE SEQUENCE [LARGE SCALE GENOMIC DNA]</scope>
    <source>
        <strain evidence="2 3">CBS 620.91</strain>
    </source>
</reference>
<feature type="compositionally biased region" description="Low complexity" evidence="1">
    <location>
        <begin position="346"/>
        <end position="377"/>
    </location>
</feature>
<keyword evidence="3" id="KW-1185">Reference proteome</keyword>
<dbReference type="Pfam" id="PF08578">
    <property type="entry name" value="DUF1765"/>
    <property type="match status" value="1"/>
</dbReference>
<evidence type="ECO:0008006" key="4">
    <source>
        <dbReference type="Google" id="ProtNLM"/>
    </source>
</evidence>
<feature type="compositionally biased region" description="Basic and acidic residues" evidence="1">
    <location>
        <begin position="125"/>
        <end position="136"/>
    </location>
</feature>
<dbReference type="PANTHER" id="PTHR37988">
    <property type="entry name" value="UPF0592 MEMBRANE PROTEIN C7D4.03C"/>
    <property type="match status" value="1"/>
</dbReference>
<gene>
    <name evidence="2" type="ORF">VTJ49DRAFT_7281</name>
</gene>
<comment type="caution">
    <text evidence="2">The sequence shown here is derived from an EMBL/GenBank/DDBJ whole genome shotgun (WGS) entry which is preliminary data.</text>
</comment>
<dbReference type="EMBL" id="JAZGSY010000081">
    <property type="protein sequence ID" value="KAL1841279.1"/>
    <property type="molecule type" value="Genomic_DNA"/>
</dbReference>
<evidence type="ECO:0000256" key="1">
    <source>
        <dbReference type="SAM" id="MobiDB-lite"/>
    </source>
</evidence>
<organism evidence="2 3">
    <name type="scientific">Humicola insolens</name>
    <name type="common">Soft-rot fungus</name>
    <dbReference type="NCBI Taxonomy" id="85995"/>
    <lineage>
        <taxon>Eukaryota</taxon>
        <taxon>Fungi</taxon>
        <taxon>Dikarya</taxon>
        <taxon>Ascomycota</taxon>
        <taxon>Pezizomycotina</taxon>
        <taxon>Sordariomycetes</taxon>
        <taxon>Sordariomycetidae</taxon>
        <taxon>Sordariales</taxon>
        <taxon>Chaetomiaceae</taxon>
        <taxon>Mycothermus</taxon>
    </lineage>
</organism>
<proteinExistence type="predicted"/>